<dbReference type="InterPro" id="IPR011050">
    <property type="entry name" value="Pectin_lyase_fold/virulence"/>
</dbReference>
<proteinExistence type="predicted"/>
<evidence type="ECO:0008006" key="2">
    <source>
        <dbReference type="Google" id="ProtNLM"/>
    </source>
</evidence>
<dbReference type="EMBL" id="BART01032548">
    <property type="protein sequence ID" value="GAH12124.1"/>
    <property type="molecule type" value="Genomic_DNA"/>
</dbReference>
<organism evidence="1">
    <name type="scientific">marine sediment metagenome</name>
    <dbReference type="NCBI Taxonomy" id="412755"/>
    <lineage>
        <taxon>unclassified sequences</taxon>
        <taxon>metagenomes</taxon>
        <taxon>ecological metagenomes</taxon>
    </lineage>
</organism>
<reference evidence="1" key="1">
    <citation type="journal article" date="2014" name="Front. Microbiol.">
        <title>High frequency of phylogenetically diverse reductive dehalogenase-homologous genes in deep subseafloor sedimentary metagenomes.</title>
        <authorList>
            <person name="Kawai M."/>
            <person name="Futagami T."/>
            <person name="Toyoda A."/>
            <person name="Takaki Y."/>
            <person name="Nishi S."/>
            <person name="Hori S."/>
            <person name="Arai W."/>
            <person name="Tsubouchi T."/>
            <person name="Morono Y."/>
            <person name="Uchiyama I."/>
            <person name="Ito T."/>
            <person name="Fujiyama A."/>
            <person name="Inagaki F."/>
            <person name="Takami H."/>
        </authorList>
    </citation>
    <scope>NUCLEOTIDE SEQUENCE</scope>
    <source>
        <strain evidence="1">Expedition CK06-06</strain>
    </source>
</reference>
<accession>X1E4K6</accession>
<name>X1E4K6_9ZZZZ</name>
<evidence type="ECO:0000313" key="1">
    <source>
        <dbReference type="EMBL" id="GAH12124.1"/>
    </source>
</evidence>
<gene>
    <name evidence="1" type="ORF">S01H4_56210</name>
</gene>
<feature type="non-terminal residue" evidence="1">
    <location>
        <position position="192"/>
    </location>
</feature>
<dbReference type="SUPFAM" id="SSF51126">
    <property type="entry name" value="Pectin lyase-like"/>
    <property type="match status" value="1"/>
</dbReference>
<dbReference type="AlphaFoldDB" id="X1E4K6"/>
<protein>
    <recommendedName>
        <fullName evidence="2">Right handed beta helix domain-containing protein</fullName>
    </recommendedName>
</protein>
<sequence length="192" mass="20497">MMKKTYILLLVLLIPLAMFGQLSGDGTYSNPFSGTLEPIDTEAPDYPDTTWAGTVYINGDVTIDDEELMISSGTNIIFVAENADLIINGTGQLTADGTSGSMITFTADHDNDSNYGEDAADNGAGDWDERWGHISFQSMGAAGASIIDYCIIEFGDVSGSSLPNRYGGAIHTDFSNLTISNCILRNNKAAWG</sequence>
<comment type="caution">
    <text evidence="1">The sequence shown here is derived from an EMBL/GenBank/DDBJ whole genome shotgun (WGS) entry which is preliminary data.</text>
</comment>